<dbReference type="OrthoDB" id="9773538at2"/>
<name>A0A103RQY8_9BURK</name>
<evidence type="ECO:0000256" key="5">
    <source>
        <dbReference type="ARBA" id="ARBA00022833"/>
    </source>
</evidence>
<evidence type="ECO:0000313" key="13">
    <source>
        <dbReference type="Proteomes" id="UP000064029"/>
    </source>
</evidence>
<dbReference type="InterPro" id="IPR034005">
    <property type="entry name" value="M3A_DCP"/>
</dbReference>
<comment type="cofactor">
    <cofactor evidence="9">
        <name>Zn(2+)</name>
        <dbReference type="ChEBI" id="CHEBI:29105"/>
    </cofactor>
    <text evidence="9">Binds 1 zinc ion.</text>
</comment>
<evidence type="ECO:0000256" key="1">
    <source>
        <dbReference type="ARBA" id="ARBA00006040"/>
    </source>
</evidence>
<dbReference type="InterPro" id="IPR024077">
    <property type="entry name" value="Neurolysin/TOP_dom2"/>
</dbReference>
<evidence type="ECO:0000256" key="6">
    <source>
        <dbReference type="ARBA" id="ARBA00023049"/>
    </source>
</evidence>
<organism evidence="12 13">
    <name type="scientific">Burkholderia ubonensis</name>
    <dbReference type="NCBI Taxonomy" id="101571"/>
    <lineage>
        <taxon>Bacteria</taxon>
        <taxon>Pseudomonadati</taxon>
        <taxon>Pseudomonadota</taxon>
        <taxon>Betaproteobacteria</taxon>
        <taxon>Burkholderiales</taxon>
        <taxon>Burkholderiaceae</taxon>
        <taxon>Burkholderia</taxon>
        <taxon>Burkholderia cepacia complex</taxon>
    </lineage>
</organism>
<dbReference type="GO" id="GO:0006508">
    <property type="term" value="P:proteolysis"/>
    <property type="evidence" value="ECO:0007669"/>
    <property type="project" value="UniProtKB-KW"/>
</dbReference>
<evidence type="ECO:0000256" key="8">
    <source>
        <dbReference type="ARBA" id="ARBA00026100"/>
    </source>
</evidence>
<protein>
    <recommendedName>
        <fullName evidence="8">oligopeptidase A</fullName>
        <ecNumber evidence="8">3.4.24.70</ecNumber>
    </recommendedName>
</protein>
<dbReference type="EC" id="3.4.24.70" evidence="8"/>
<dbReference type="CDD" id="cd06456">
    <property type="entry name" value="M3A_DCP"/>
    <property type="match status" value="1"/>
</dbReference>
<evidence type="ECO:0000256" key="4">
    <source>
        <dbReference type="ARBA" id="ARBA00022801"/>
    </source>
</evidence>
<comment type="similarity">
    <text evidence="1 9">Belongs to the peptidase M3 family.</text>
</comment>
<evidence type="ECO:0000259" key="11">
    <source>
        <dbReference type="Pfam" id="PF19310"/>
    </source>
</evidence>
<keyword evidence="5 9" id="KW-0862">Zinc</keyword>
<dbReference type="InterPro" id="IPR001567">
    <property type="entry name" value="Pept_M3A_M3B_dom"/>
</dbReference>
<sequence length="695" mass="76810">MSASANTNPLLDFSGLPRFGEIRPEHVTPALDTLLADANRAVDAASASATPASWADVVEAVERATEPLGRAWGVVGHLNAVADTPELRAAYGENLPRVTEFWSSVGQNLALYEKYKAIAASAEYATLSVERKKILDNALRDFRLSGAELPEDQKPRFAELQEQQAALSKAFSDHVLDATNAYAYVAQDEAELAGLPGDAIEAAREAAQKDGKDGWKFTLHFPSYFPVLQYADNRALRETLYRAYATRASELGPQYGGGNAEWDNTAIVADELKLRREEAQMLGYRNFAEVSLAPKMAESPQQVVAFLEDLATRARPHADQDWDELRAFAAKELGLAELAPWDVAYAAEKLRQQRYAFSENEVKQYFPEPAVLKGLFTVTETLFGVRIKADDAPVWHKDVRFFRVENRDGSLVAQFYLDLYAREGKRGGAWMDDARSRAKRGSSVQTPVAYLTCNFSAPVGGKPACFTHDEVITLFHEFGHGLHHMLTRVDELGVSGINGVEWDAVELPSQFMENFCWEWDVLSSMSSHVDTGATLPRALFDKMIAAKNFQSGLGTLRQIVFSMFDMLLHVDFDPAGAIGVNDFAREINERYHVIPQAPFSRWPNTFSHIFAGGYAAGYYSYKWAEVLSADAYAAFEEAAAAGGSVLDAATGTRYRREILEVGGSRPAMDSFKAFRGREPQIDALLRHNGMAAPAH</sequence>
<dbReference type="EMBL" id="LOXM01000060">
    <property type="protein sequence ID" value="KVG72450.1"/>
    <property type="molecule type" value="Genomic_DNA"/>
</dbReference>
<dbReference type="InterPro" id="IPR045090">
    <property type="entry name" value="Pept_M3A_M3B"/>
</dbReference>
<keyword evidence="3 9" id="KW-0479">Metal-binding</keyword>
<dbReference type="Pfam" id="PF01432">
    <property type="entry name" value="Peptidase_M3"/>
    <property type="match status" value="1"/>
</dbReference>
<dbReference type="AlphaFoldDB" id="A0A103RQY8"/>
<feature type="domain" description="Oligopeptidase A N-terminal" evidence="11">
    <location>
        <begin position="33"/>
        <end position="154"/>
    </location>
</feature>
<comment type="caution">
    <text evidence="12">The sequence shown here is derived from an EMBL/GenBank/DDBJ whole genome shotgun (WGS) entry which is preliminary data.</text>
</comment>
<dbReference type="GO" id="GO:0006518">
    <property type="term" value="P:peptide metabolic process"/>
    <property type="evidence" value="ECO:0007669"/>
    <property type="project" value="TreeGrafter"/>
</dbReference>
<evidence type="ECO:0000256" key="7">
    <source>
        <dbReference type="ARBA" id="ARBA00024603"/>
    </source>
</evidence>
<feature type="domain" description="Peptidase M3A/M3B catalytic" evidence="10">
    <location>
        <begin position="227"/>
        <end position="689"/>
    </location>
</feature>
<keyword evidence="4 9" id="KW-0378">Hydrolase</keyword>
<evidence type="ECO:0000259" key="10">
    <source>
        <dbReference type="Pfam" id="PF01432"/>
    </source>
</evidence>
<gene>
    <name evidence="12" type="ORF">WJ33_18025</name>
</gene>
<dbReference type="Pfam" id="PF19310">
    <property type="entry name" value="TOP_N"/>
    <property type="match status" value="1"/>
</dbReference>
<dbReference type="PANTHER" id="PTHR11804:SF84">
    <property type="entry name" value="SACCHAROLYSIN"/>
    <property type="match status" value="1"/>
</dbReference>
<dbReference type="GO" id="GO:0046872">
    <property type="term" value="F:metal ion binding"/>
    <property type="evidence" value="ECO:0007669"/>
    <property type="project" value="UniProtKB-UniRule"/>
</dbReference>
<comment type="catalytic activity">
    <reaction evidence="7">
        <text>Hydrolysis of oligopeptides, with broad specificity. Gly or Ala commonly occur as P1 or P1' residues, but more distant residues are also important, as is shown by the fact that Z-Gly-Pro-Gly-|-Gly-Pro-Ala is cleaved, but not Z-(Gly)(5).</text>
        <dbReference type="EC" id="3.4.24.70"/>
    </reaction>
</comment>
<evidence type="ECO:0000256" key="9">
    <source>
        <dbReference type="RuleBase" id="RU003435"/>
    </source>
</evidence>
<dbReference type="FunFam" id="3.40.390.10:FF:000009">
    <property type="entry name" value="Oligopeptidase A"/>
    <property type="match status" value="1"/>
</dbReference>
<keyword evidence="6 9" id="KW-0482">Metalloprotease</keyword>
<dbReference type="Gene3D" id="3.40.390.10">
    <property type="entry name" value="Collagenase (Catalytic Domain)"/>
    <property type="match status" value="1"/>
</dbReference>
<dbReference type="Proteomes" id="UP000064029">
    <property type="component" value="Unassembled WGS sequence"/>
</dbReference>
<evidence type="ECO:0000256" key="3">
    <source>
        <dbReference type="ARBA" id="ARBA00022723"/>
    </source>
</evidence>
<dbReference type="InterPro" id="IPR024079">
    <property type="entry name" value="MetalloPept_cat_dom_sf"/>
</dbReference>
<dbReference type="InterPro" id="IPR045666">
    <property type="entry name" value="OpdA_N"/>
</dbReference>
<dbReference type="RefSeq" id="WP_059749933.1">
    <property type="nucleotide sequence ID" value="NZ_CP013414.1"/>
</dbReference>
<evidence type="ECO:0000313" key="12">
    <source>
        <dbReference type="EMBL" id="KVG72450.1"/>
    </source>
</evidence>
<dbReference type="SUPFAM" id="SSF55486">
    <property type="entry name" value="Metalloproteases ('zincins'), catalytic domain"/>
    <property type="match status" value="1"/>
</dbReference>
<evidence type="ECO:0000256" key="2">
    <source>
        <dbReference type="ARBA" id="ARBA00022670"/>
    </source>
</evidence>
<reference evidence="12 13" key="1">
    <citation type="submission" date="2015-11" db="EMBL/GenBank/DDBJ databases">
        <title>Expanding the genomic diversity of Burkholderia species for the development of highly accurate diagnostics.</title>
        <authorList>
            <person name="Sahl J."/>
            <person name="Keim P."/>
            <person name="Wagner D."/>
        </authorList>
    </citation>
    <scope>NUCLEOTIDE SEQUENCE [LARGE SCALE GENOMIC DNA]</scope>
    <source>
        <strain evidence="12 13">MSMB2036</strain>
    </source>
</reference>
<dbReference type="PANTHER" id="PTHR11804">
    <property type="entry name" value="PROTEASE M3 THIMET OLIGOPEPTIDASE-RELATED"/>
    <property type="match status" value="1"/>
</dbReference>
<dbReference type="GO" id="GO:0004222">
    <property type="term" value="F:metalloendopeptidase activity"/>
    <property type="evidence" value="ECO:0007669"/>
    <property type="project" value="UniProtKB-EC"/>
</dbReference>
<accession>A0A103RQY8</accession>
<proteinExistence type="inferred from homology"/>
<keyword evidence="2 9" id="KW-0645">Protease</keyword>
<dbReference type="Gene3D" id="1.10.1370.10">
    <property type="entry name" value="Neurolysin, domain 3"/>
    <property type="match status" value="1"/>
</dbReference>
<dbReference type="GO" id="GO:0005829">
    <property type="term" value="C:cytosol"/>
    <property type="evidence" value="ECO:0007669"/>
    <property type="project" value="UniProtKB-ARBA"/>
</dbReference>